<dbReference type="EMBL" id="CP013234">
    <property type="protein sequence ID" value="AMP02815.1"/>
    <property type="molecule type" value="Genomic_DNA"/>
</dbReference>
<proteinExistence type="predicted"/>
<dbReference type="KEGG" id="cpra:CPter91_0416"/>
<accession>A0A127PZ01</accession>
<dbReference type="AlphaFoldDB" id="A0A127PZ01"/>
<organism evidence="1 2">
    <name type="scientific">Collimonas pratensis</name>
    <dbReference type="NCBI Taxonomy" id="279113"/>
    <lineage>
        <taxon>Bacteria</taxon>
        <taxon>Pseudomonadati</taxon>
        <taxon>Pseudomonadota</taxon>
        <taxon>Betaproteobacteria</taxon>
        <taxon>Burkholderiales</taxon>
        <taxon>Oxalobacteraceae</taxon>
        <taxon>Collimonas</taxon>
    </lineage>
</organism>
<evidence type="ECO:0000313" key="1">
    <source>
        <dbReference type="EMBL" id="AMP02815.1"/>
    </source>
</evidence>
<reference evidence="1 2" key="1">
    <citation type="submission" date="2015-11" db="EMBL/GenBank/DDBJ databases">
        <title>Exploring the genomic traits of fungus-feeding bacterial genus Collimonas.</title>
        <authorList>
            <person name="Song C."/>
            <person name="Schmidt R."/>
            <person name="de Jager V."/>
            <person name="Krzyzanowska D."/>
            <person name="Jongedijk E."/>
            <person name="Cankar K."/>
            <person name="Beekwilder J."/>
            <person name="van Veen A."/>
            <person name="de Boer W."/>
            <person name="van Veen J.A."/>
            <person name="Garbeva P."/>
        </authorList>
    </citation>
    <scope>NUCLEOTIDE SEQUENCE [LARGE SCALE GENOMIC DNA]</scope>
    <source>
        <strain evidence="1 2">Ter91</strain>
    </source>
</reference>
<dbReference type="Proteomes" id="UP000074561">
    <property type="component" value="Chromosome"/>
</dbReference>
<dbReference type="PATRIC" id="fig|279113.9.peg.423"/>
<name>A0A127PZ01_9BURK</name>
<gene>
    <name evidence="1" type="ORF">CPter91_0416</name>
</gene>
<protein>
    <submittedName>
        <fullName evidence="1">Uncharacterized protein</fullName>
    </submittedName>
</protein>
<evidence type="ECO:0000313" key="2">
    <source>
        <dbReference type="Proteomes" id="UP000074561"/>
    </source>
</evidence>
<sequence>MRVTVPERVVTGFFFNPNISKSGLFIRSFNQFSEINFSIIGMAL</sequence>